<dbReference type="OrthoDB" id="5801062at2759"/>
<organism evidence="7 8">
    <name type="scientific">Morchella conica CCBAS932</name>
    <dbReference type="NCBI Taxonomy" id="1392247"/>
    <lineage>
        <taxon>Eukaryota</taxon>
        <taxon>Fungi</taxon>
        <taxon>Dikarya</taxon>
        <taxon>Ascomycota</taxon>
        <taxon>Pezizomycotina</taxon>
        <taxon>Pezizomycetes</taxon>
        <taxon>Pezizales</taxon>
        <taxon>Morchellaceae</taxon>
        <taxon>Morchella</taxon>
    </lineage>
</organism>
<evidence type="ECO:0000259" key="6">
    <source>
        <dbReference type="Pfam" id="PF08573"/>
    </source>
</evidence>
<feature type="compositionally biased region" description="Polar residues" evidence="5">
    <location>
        <begin position="376"/>
        <end position="403"/>
    </location>
</feature>
<feature type="compositionally biased region" description="Low complexity" evidence="5">
    <location>
        <begin position="631"/>
        <end position="644"/>
    </location>
</feature>
<keyword evidence="8" id="KW-1185">Reference proteome</keyword>
<evidence type="ECO:0000313" key="8">
    <source>
        <dbReference type="Proteomes" id="UP000277580"/>
    </source>
</evidence>
<feature type="compositionally biased region" description="Polar residues" evidence="5">
    <location>
        <begin position="155"/>
        <end position="172"/>
    </location>
</feature>
<evidence type="ECO:0000256" key="4">
    <source>
        <dbReference type="SAM" id="Coils"/>
    </source>
</evidence>
<dbReference type="EMBL" id="ML119106">
    <property type="protein sequence ID" value="RPB17231.1"/>
    <property type="molecule type" value="Genomic_DNA"/>
</dbReference>
<evidence type="ECO:0000256" key="5">
    <source>
        <dbReference type="SAM" id="MobiDB-lite"/>
    </source>
</evidence>
<evidence type="ECO:0000256" key="3">
    <source>
        <dbReference type="ARBA" id="ARBA00023242"/>
    </source>
</evidence>
<dbReference type="Proteomes" id="UP000277580">
    <property type="component" value="Unassembled WGS sequence"/>
</dbReference>
<feature type="region of interest" description="Disordered" evidence="5">
    <location>
        <begin position="498"/>
        <end position="534"/>
    </location>
</feature>
<protein>
    <recommendedName>
        <fullName evidence="6">DNA endonuclease activator Ctp1 C-terminal domain-containing protein</fullName>
    </recommendedName>
</protein>
<feature type="region of interest" description="Disordered" evidence="5">
    <location>
        <begin position="619"/>
        <end position="755"/>
    </location>
</feature>
<name>A0A3N4L9C1_9PEZI</name>
<feature type="region of interest" description="Disordered" evidence="5">
    <location>
        <begin position="828"/>
        <end position="850"/>
    </location>
</feature>
<dbReference type="Pfam" id="PF08573">
    <property type="entry name" value="SAE2"/>
    <property type="match status" value="1"/>
</dbReference>
<proteinExistence type="predicted"/>
<feature type="compositionally biased region" description="Pro residues" evidence="5">
    <location>
        <begin position="829"/>
        <end position="845"/>
    </location>
</feature>
<keyword evidence="2" id="KW-0227">DNA damage</keyword>
<dbReference type="InParanoid" id="A0A3N4L9C1"/>
<keyword evidence="4" id="KW-0175">Coiled coil</keyword>
<feature type="compositionally biased region" description="Polar residues" evidence="5">
    <location>
        <begin position="506"/>
        <end position="515"/>
    </location>
</feature>
<gene>
    <name evidence="7" type="ORF">P167DRAFT_515522</name>
</gene>
<feature type="region of interest" description="Disordered" evidence="5">
    <location>
        <begin position="250"/>
        <end position="291"/>
    </location>
</feature>
<dbReference type="GO" id="GO:0005634">
    <property type="term" value="C:nucleus"/>
    <property type="evidence" value="ECO:0007669"/>
    <property type="project" value="UniProtKB-SubCell"/>
</dbReference>
<evidence type="ECO:0000256" key="2">
    <source>
        <dbReference type="ARBA" id="ARBA00022763"/>
    </source>
</evidence>
<dbReference type="GO" id="GO:0006281">
    <property type="term" value="P:DNA repair"/>
    <property type="evidence" value="ECO:0007669"/>
    <property type="project" value="InterPro"/>
</dbReference>
<feature type="region of interest" description="Disordered" evidence="5">
    <location>
        <begin position="113"/>
        <end position="172"/>
    </location>
</feature>
<dbReference type="STRING" id="1392247.A0A3N4L9C1"/>
<reference evidence="7 8" key="1">
    <citation type="journal article" date="2018" name="Nat. Ecol. Evol.">
        <title>Pezizomycetes genomes reveal the molecular basis of ectomycorrhizal truffle lifestyle.</title>
        <authorList>
            <person name="Murat C."/>
            <person name="Payen T."/>
            <person name="Noel B."/>
            <person name="Kuo A."/>
            <person name="Morin E."/>
            <person name="Chen J."/>
            <person name="Kohler A."/>
            <person name="Krizsan K."/>
            <person name="Balestrini R."/>
            <person name="Da Silva C."/>
            <person name="Montanini B."/>
            <person name="Hainaut M."/>
            <person name="Levati E."/>
            <person name="Barry K.W."/>
            <person name="Belfiori B."/>
            <person name="Cichocki N."/>
            <person name="Clum A."/>
            <person name="Dockter R.B."/>
            <person name="Fauchery L."/>
            <person name="Guy J."/>
            <person name="Iotti M."/>
            <person name="Le Tacon F."/>
            <person name="Lindquist E.A."/>
            <person name="Lipzen A."/>
            <person name="Malagnac F."/>
            <person name="Mello A."/>
            <person name="Molinier V."/>
            <person name="Miyauchi S."/>
            <person name="Poulain J."/>
            <person name="Riccioni C."/>
            <person name="Rubini A."/>
            <person name="Sitrit Y."/>
            <person name="Splivallo R."/>
            <person name="Traeger S."/>
            <person name="Wang M."/>
            <person name="Zifcakova L."/>
            <person name="Wipf D."/>
            <person name="Zambonelli A."/>
            <person name="Paolocci F."/>
            <person name="Nowrousian M."/>
            <person name="Ottonello S."/>
            <person name="Baldrian P."/>
            <person name="Spatafora J.W."/>
            <person name="Henrissat B."/>
            <person name="Nagy L.G."/>
            <person name="Aury J.M."/>
            <person name="Wincker P."/>
            <person name="Grigoriev I.V."/>
            <person name="Bonfante P."/>
            <person name="Martin F.M."/>
        </authorList>
    </citation>
    <scope>NUCLEOTIDE SEQUENCE [LARGE SCALE GENOMIC DNA]</scope>
    <source>
        <strain evidence="7 8">CCBAS932</strain>
    </source>
</reference>
<accession>A0A3N4L9C1</accession>
<feature type="domain" description="DNA endonuclease activator Ctp1 C-terminal" evidence="6">
    <location>
        <begin position="794"/>
        <end position="892"/>
    </location>
</feature>
<keyword evidence="3" id="KW-0539">Nucleus</keyword>
<comment type="subcellular location">
    <subcellularLocation>
        <location evidence="1">Nucleus</location>
    </subcellularLocation>
</comment>
<feature type="compositionally biased region" description="Acidic residues" evidence="5">
    <location>
        <begin position="675"/>
        <end position="689"/>
    </location>
</feature>
<dbReference type="AlphaFoldDB" id="A0A3N4L9C1"/>
<sequence>MDIIERHRIAFSNIGSQLFGDLEKDLELALKKGVEEQAEQDKVIEDLNRRLQEQELLLGVHERSKSEHLKKIADQKDEIHHLKCELAEAVVENGNLEELLAVKSDRGLRRKVLGTPPREQLQDKENLDPLPPVLNHLTSPLQKLPTLERPVSPPHKSSIQTSRSPNLTSDRSVQTEYLYSNDQTTQTSSIQGHEDLTEAFYELSTRYDSVRNETLKLKKAYLGLQEKYIKNRKVWEAWIKTDKERIEQTKKRKREGTVMPEDGGLQLLDSNTTSMAPKTGRTPYTKPPPLSPYRPILIPELSHAIPTKTSLFAKFKGSTGKPESEDLGVDICTSAGTKDVKNKAVLPVEKVHSELTESDEDPPSLSETPRAEIKAVNTTRESPKSTPTTTPQDRNASSTQGENSESRDIGATPTQKLYDRPPLAPPRLDTVFNVPNARGETHSRCIQEGGSIARPVVIKSETSVASSEGFGYHLYEQESLDLDDIGHKPDTPRKKQRIANSLLREGSTSSVTSSGRPGWSNGGFTVKKIPGAPQTQDLMMVEDTQDEDEGIMWNNEDETLSPASPLSTMHPAGAPYRPEISRIPPGITNIKSTVPPHMGPDTGTVIYGGENQRVNNDLGSSPPLIENINQPPLLTPTRRALPAARKPKSGRDIPEKSKIKRRTTARDSIAQITEDGTDGIDDIDTYDISEEQRKREGIPKLSEMLHSPAPKTPSLEHLKKKMGAWSSAPPKRTLRKGSENPGSTSEPPNRKTQKDWVDALTYPERKQKSNSRQSKLDISHFRVNPKVNGGRDYAFVETVRDRGARKCLPGCAKTCCKGLIGFVEAAGLPSPPPKGPRWRSSPPPASTDTACDEEGEVALDARFTARFGRHRDAFPRRKSPPGFWDADFPDTQDLERQHGAAEEMRLRKIEEMRREAEKGEKGRYIYKNR</sequence>
<evidence type="ECO:0000256" key="1">
    <source>
        <dbReference type="ARBA" id="ARBA00004123"/>
    </source>
</evidence>
<feature type="coiled-coil region" evidence="4">
    <location>
        <begin position="37"/>
        <end position="92"/>
    </location>
</feature>
<feature type="region of interest" description="Disordered" evidence="5">
    <location>
        <begin position="352"/>
        <end position="426"/>
    </location>
</feature>
<evidence type="ECO:0000313" key="7">
    <source>
        <dbReference type="EMBL" id="RPB17231.1"/>
    </source>
</evidence>
<dbReference type="InterPro" id="IPR013882">
    <property type="entry name" value="Ctp1_C"/>
</dbReference>